<dbReference type="InterPro" id="IPR009351">
    <property type="entry name" value="AlkZ-like"/>
</dbReference>
<gene>
    <name evidence="1" type="ORF">BLSMQ_3811</name>
</gene>
<reference evidence="2" key="1">
    <citation type="submission" date="2016-09" db="EMBL/GenBank/DDBJ databases">
        <title>Complete Genome Sequence of Brevibacterium linens SMQ-1335.</title>
        <authorList>
            <person name="de Melo A.G."/>
            <person name="Labrie S.J."/>
            <person name="Dumaresq J."/>
            <person name="Roberts R.J."/>
            <person name="Tremblay D.M."/>
            <person name="Moineau S."/>
        </authorList>
    </citation>
    <scope>NUCLEOTIDE SEQUENCE [LARGE SCALE GENOMIC DNA]</scope>
    <source>
        <strain evidence="2">SMQ-1335</strain>
    </source>
</reference>
<dbReference type="PANTHER" id="PTHR38479">
    <property type="entry name" value="LMO0824 PROTEIN"/>
    <property type="match status" value="1"/>
</dbReference>
<dbReference type="KEGG" id="blin:BLSMQ_3811"/>
<protein>
    <submittedName>
        <fullName evidence="1">Uncharacterized protein</fullName>
    </submittedName>
</protein>
<dbReference type="PANTHER" id="PTHR38479:SF2">
    <property type="entry name" value="WINGED HELIX DNA-BINDING DOMAIN-CONTAINING PROTEIN"/>
    <property type="match status" value="1"/>
</dbReference>
<dbReference type="RefSeq" id="WP_069601183.1">
    <property type="nucleotide sequence ID" value="NZ_CP017150.1"/>
</dbReference>
<dbReference type="Proteomes" id="UP000094793">
    <property type="component" value="Chromosome"/>
</dbReference>
<dbReference type="PATRIC" id="fig|1703.10.peg.3931"/>
<proteinExistence type="predicted"/>
<dbReference type="Pfam" id="PF06224">
    <property type="entry name" value="AlkZ-like"/>
    <property type="match status" value="1"/>
</dbReference>
<dbReference type="eggNOG" id="COG3214">
    <property type="taxonomic scope" value="Bacteria"/>
</dbReference>
<dbReference type="AlphaFoldDB" id="A0A1D7W8Z4"/>
<evidence type="ECO:0000313" key="2">
    <source>
        <dbReference type="Proteomes" id="UP000094793"/>
    </source>
</evidence>
<sequence>MSVKVTRDEVIAYRLEAQNLNRRLDKRSLVAATGVCGVQNSPPGSALLALNARVSDVAREAVNTAISEDKSLLQSWSMRGAPFFFPTSDLPVFTTGVLPPTEDGRRHLILGVEASLEKLEMSLAEVVDRTRDTIGSVLSGRRLTIDDLGAEIAEQIAHALPKKKRADWEREGPYAKGQPLGEGVVHFCLRILTLQQVICFAPRDGNKAAFVLLDEWLDTDVPDVAPEDARAELLRRYLHAYGPSTRGDFASWLGVRAREGEAWWDLLENEMTEVDYGRRTWVLTEDLDALQSPPTPAGVRLLPPRDPYIQGRDRETIIDKQFHRDVFKTVGEPGTVLVDGRIVGTWRARKKGKNLHMSVTSFDRLSARSKKVVEAEAEKVAILRGAAAVEVDVDSA</sequence>
<name>A0A1D7W8Z4_BREAU</name>
<evidence type="ECO:0000313" key="1">
    <source>
        <dbReference type="EMBL" id="AOP55509.1"/>
    </source>
</evidence>
<accession>A0A1D7W8Z4</accession>
<dbReference type="EMBL" id="CP017150">
    <property type="protein sequence ID" value="AOP55509.1"/>
    <property type="molecule type" value="Genomic_DNA"/>
</dbReference>
<dbReference type="OrthoDB" id="9148135at2"/>
<organism evidence="1 2">
    <name type="scientific">Brevibacterium aurantiacum</name>
    <dbReference type="NCBI Taxonomy" id="273384"/>
    <lineage>
        <taxon>Bacteria</taxon>
        <taxon>Bacillati</taxon>
        <taxon>Actinomycetota</taxon>
        <taxon>Actinomycetes</taxon>
        <taxon>Micrococcales</taxon>
        <taxon>Brevibacteriaceae</taxon>
        <taxon>Brevibacterium</taxon>
    </lineage>
</organism>